<dbReference type="PANTHER" id="PTHR11579:SF0">
    <property type="entry name" value="PROTEIN-L-ISOASPARTATE(D-ASPARTATE) O-METHYLTRANSFERASE"/>
    <property type="match status" value="1"/>
</dbReference>
<dbReference type="GO" id="GO:0032259">
    <property type="term" value="P:methylation"/>
    <property type="evidence" value="ECO:0007669"/>
    <property type="project" value="UniProtKB-KW"/>
</dbReference>
<keyword evidence="5 9" id="KW-0808">Transferase</keyword>
<dbReference type="EC" id="2.1.1.77" evidence="9"/>
<reference evidence="10 11" key="1">
    <citation type="journal article" date="2019" name="ISME J.">
        <title>Isolation and characterization of a thermophilic sulfur- and iron-reducing thaumarchaeote from a terrestrial acidic hot spring.</title>
        <authorList>
            <person name="Kato S."/>
            <person name="Itoh T."/>
            <person name="Yuki M."/>
            <person name="Nagamori M."/>
            <person name="Ohnishi M."/>
            <person name="Uematsu K."/>
            <person name="Suzuki K."/>
            <person name="Takashina T."/>
            <person name="Ohkuma M."/>
        </authorList>
    </citation>
    <scope>NUCLEOTIDE SEQUENCE [LARGE SCALE GENOMIC DNA]</scope>
    <source>
        <strain evidence="10 11">NAS-02</strain>
    </source>
</reference>
<evidence type="ECO:0000256" key="1">
    <source>
        <dbReference type="ARBA" id="ARBA00004496"/>
    </source>
</evidence>
<organism evidence="10 11">
    <name type="scientific">Conexivisphaera calida</name>
    <dbReference type="NCBI Taxonomy" id="1874277"/>
    <lineage>
        <taxon>Archaea</taxon>
        <taxon>Nitrososphaerota</taxon>
        <taxon>Conexivisphaeria</taxon>
        <taxon>Conexivisphaerales</taxon>
        <taxon>Conexivisphaeraceae</taxon>
        <taxon>Conexivisphaera</taxon>
    </lineage>
</organism>
<evidence type="ECO:0000256" key="6">
    <source>
        <dbReference type="ARBA" id="ARBA00022691"/>
    </source>
</evidence>
<dbReference type="GO" id="GO:0005737">
    <property type="term" value="C:cytoplasm"/>
    <property type="evidence" value="ECO:0007669"/>
    <property type="project" value="UniProtKB-SubCell"/>
</dbReference>
<dbReference type="SUPFAM" id="SSF53335">
    <property type="entry name" value="S-adenosyl-L-methionine-dependent methyltransferases"/>
    <property type="match status" value="1"/>
</dbReference>
<dbReference type="CDD" id="cd02440">
    <property type="entry name" value="AdoMet_MTases"/>
    <property type="match status" value="1"/>
</dbReference>
<dbReference type="EMBL" id="AP018732">
    <property type="protein sequence ID" value="BBE41653.1"/>
    <property type="molecule type" value="Genomic_DNA"/>
</dbReference>
<dbReference type="InterPro" id="IPR000682">
    <property type="entry name" value="PCMT"/>
</dbReference>
<evidence type="ECO:0000256" key="4">
    <source>
        <dbReference type="ARBA" id="ARBA00022603"/>
    </source>
</evidence>
<evidence type="ECO:0000256" key="7">
    <source>
        <dbReference type="ARBA" id="ARBA00025330"/>
    </source>
</evidence>
<dbReference type="GO" id="GO:0004719">
    <property type="term" value="F:protein-L-isoaspartate (D-aspartate) O-methyltransferase activity"/>
    <property type="evidence" value="ECO:0007669"/>
    <property type="project" value="UniProtKB-UniRule"/>
</dbReference>
<feature type="active site" evidence="9">
    <location>
        <position position="64"/>
    </location>
</feature>
<keyword evidence="6 9" id="KW-0949">S-adenosyl-L-methionine</keyword>
<evidence type="ECO:0000256" key="2">
    <source>
        <dbReference type="ARBA" id="ARBA00005369"/>
    </source>
</evidence>
<dbReference type="AlphaFoldDB" id="A0A4P2VE27"/>
<sequence>MVRMNVDEASSLVDSLKRQGIVRSRRVEEAMLRVPRELFVWPGTEHRAYEDIPLPLDDTGQTISAPHMVAIMLEALDVKPGNQVLEIGTGSGYNAALLAELVGRDGKVVSVERLPELVEFARSNLKRAGYLDRVEVVLGDGSLGYPPRYEGPLYDRVTITASAPRLPRYPVAQLRDGGILLVPLGPPGYQVLTRVRRRGNSYSSEELLGCVFVPLVGEDGYGPGGLDIIRGPSKR</sequence>
<dbReference type="InterPro" id="IPR029063">
    <property type="entry name" value="SAM-dependent_MTases_sf"/>
</dbReference>
<evidence type="ECO:0000256" key="5">
    <source>
        <dbReference type="ARBA" id="ARBA00022679"/>
    </source>
</evidence>
<comment type="catalytic activity">
    <reaction evidence="8 9">
        <text>[protein]-L-isoaspartate + S-adenosyl-L-methionine = [protein]-L-isoaspartate alpha-methyl ester + S-adenosyl-L-homocysteine</text>
        <dbReference type="Rhea" id="RHEA:12705"/>
        <dbReference type="Rhea" id="RHEA-COMP:12143"/>
        <dbReference type="Rhea" id="RHEA-COMP:12144"/>
        <dbReference type="ChEBI" id="CHEBI:57856"/>
        <dbReference type="ChEBI" id="CHEBI:59789"/>
        <dbReference type="ChEBI" id="CHEBI:90596"/>
        <dbReference type="ChEBI" id="CHEBI:90598"/>
        <dbReference type="EC" id="2.1.1.77"/>
    </reaction>
</comment>
<name>A0A4P2VE27_9ARCH</name>
<dbReference type="Gene3D" id="3.40.50.150">
    <property type="entry name" value="Vaccinia Virus protein VP39"/>
    <property type="match status" value="1"/>
</dbReference>
<dbReference type="Pfam" id="PF01135">
    <property type="entry name" value="PCMT"/>
    <property type="match status" value="1"/>
</dbReference>
<dbReference type="PANTHER" id="PTHR11579">
    <property type="entry name" value="PROTEIN-L-ISOASPARTATE O-METHYLTRANSFERASE"/>
    <property type="match status" value="1"/>
</dbReference>
<dbReference type="GO" id="GO:0030091">
    <property type="term" value="P:protein repair"/>
    <property type="evidence" value="ECO:0007669"/>
    <property type="project" value="UniProtKB-UniRule"/>
</dbReference>
<evidence type="ECO:0000313" key="10">
    <source>
        <dbReference type="EMBL" id="BBE41653.1"/>
    </source>
</evidence>
<comment type="subcellular location">
    <subcellularLocation>
        <location evidence="1 9">Cytoplasm</location>
    </subcellularLocation>
</comment>
<dbReference type="FunFam" id="3.40.50.150:FF:000010">
    <property type="entry name" value="Protein-L-isoaspartate O-methyltransferase"/>
    <property type="match status" value="1"/>
</dbReference>
<comment type="function">
    <text evidence="7 9">Catalyzes the methyl esterification of L-isoaspartyl residues in peptides and proteins that result from spontaneous decomposition of normal L-aspartyl and L-asparaginyl residues. It plays a role in the repair and/or degradation of damaged proteins.</text>
</comment>
<gene>
    <name evidence="9" type="primary">pcm</name>
    <name evidence="10" type="ORF">NAS2_0260</name>
</gene>
<dbReference type="NCBIfam" id="TIGR00080">
    <property type="entry name" value="pimt"/>
    <property type="match status" value="1"/>
</dbReference>
<evidence type="ECO:0000313" key="11">
    <source>
        <dbReference type="Proteomes" id="UP000509448"/>
    </source>
</evidence>
<dbReference type="KEGG" id="ccai:NAS2_0260"/>
<proteinExistence type="inferred from homology"/>
<accession>A0A4P2VE27</accession>
<keyword evidence="4 9" id="KW-0489">Methyltransferase</keyword>
<keyword evidence="11" id="KW-1185">Reference proteome</keyword>
<protein>
    <recommendedName>
        <fullName evidence="9">Protein-L-isoaspartate O-methyltransferase</fullName>
        <ecNumber evidence="9">2.1.1.77</ecNumber>
    </recommendedName>
    <alternativeName>
        <fullName evidence="9">L-isoaspartyl protein carboxyl methyltransferase</fullName>
    </alternativeName>
    <alternativeName>
        <fullName evidence="9">Protein L-isoaspartyl methyltransferase</fullName>
    </alternativeName>
    <alternativeName>
        <fullName evidence="9">Protein-beta-aspartate methyltransferase</fullName>
        <shortName evidence="9">PIMT</shortName>
    </alternativeName>
</protein>
<keyword evidence="3 9" id="KW-0963">Cytoplasm</keyword>
<evidence type="ECO:0000256" key="3">
    <source>
        <dbReference type="ARBA" id="ARBA00022490"/>
    </source>
</evidence>
<comment type="similarity">
    <text evidence="2 9">Belongs to the methyltransferase superfamily. L-isoaspartyl/D-aspartyl protein methyltransferase family.</text>
</comment>
<evidence type="ECO:0000256" key="8">
    <source>
        <dbReference type="ARBA" id="ARBA00029295"/>
    </source>
</evidence>
<dbReference type="HAMAP" id="MF_00090">
    <property type="entry name" value="PIMT"/>
    <property type="match status" value="1"/>
</dbReference>
<evidence type="ECO:0000256" key="9">
    <source>
        <dbReference type="HAMAP-Rule" id="MF_00090"/>
    </source>
</evidence>
<dbReference type="NCBIfam" id="NF001453">
    <property type="entry name" value="PRK00312.1"/>
    <property type="match status" value="1"/>
</dbReference>
<dbReference type="Proteomes" id="UP000509448">
    <property type="component" value="Chromosome"/>
</dbReference>